<organism evidence="2 3">
    <name type="scientific">Aplosporella prunicola CBS 121167</name>
    <dbReference type="NCBI Taxonomy" id="1176127"/>
    <lineage>
        <taxon>Eukaryota</taxon>
        <taxon>Fungi</taxon>
        <taxon>Dikarya</taxon>
        <taxon>Ascomycota</taxon>
        <taxon>Pezizomycotina</taxon>
        <taxon>Dothideomycetes</taxon>
        <taxon>Dothideomycetes incertae sedis</taxon>
        <taxon>Botryosphaeriales</taxon>
        <taxon>Aplosporellaceae</taxon>
        <taxon>Aplosporella</taxon>
    </lineage>
</organism>
<feature type="region of interest" description="Disordered" evidence="1">
    <location>
        <begin position="34"/>
        <end position="109"/>
    </location>
</feature>
<reference evidence="2" key="1">
    <citation type="journal article" date="2020" name="Stud. Mycol.">
        <title>101 Dothideomycetes genomes: a test case for predicting lifestyles and emergence of pathogens.</title>
        <authorList>
            <person name="Haridas S."/>
            <person name="Albert R."/>
            <person name="Binder M."/>
            <person name="Bloem J."/>
            <person name="Labutti K."/>
            <person name="Salamov A."/>
            <person name="Andreopoulos B."/>
            <person name="Baker S."/>
            <person name="Barry K."/>
            <person name="Bills G."/>
            <person name="Bluhm B."/>
            <person name="Cannon C."/>
            <person name="Castanera R."/>
            <person name="Culley D."/>
            <person name="Daum C."/>
            <person name="Ezra D."/>
            <person name="Gonzalez J."/>
            <person name="Henrissat B."/>
            <person name="Kuo A."/>
            <person name="Liang C."/>
            <person name="Lipzen A."/>
            <person name="Lutzoni F."/>
            <person name="Magnuson J."/>
            <person name="Mondo S."/>
            <person name="Nolan M."/>
            <person name="Ohm R."/>
            <person name="Pangilinan J."/>
            <person name="Park H.-J."/>
            <person name="Ramirez L."/>
            <person name="Alfaro M."/>
            <person name="Sun H."/>
            <person name="Tritt A."/>
            <person name="Yoshinaga Y."/>
            <person name="Zwiers L.-H."/>
            <person name="Turgeon B."/>
            <person name="Goodwin S."/>
            <person name="Spatafora J."/>
            <person name="Crous P."/>
            <person name="Grigoriev I."/>
        </authorList>
    </citation>
    <scope>NUCLEOTIDE SEQUENCE</scope>
    <source>
        <strain evidence="2">CBS 121167</strain>
    </source>
</reference>
<proteinExistence type="predicted"/>
<evidence type="ECO:0000256" key="1">
    <source>
        <dbReference type="SAM" id="MobiDB-lite"/>
    </source>
</evidence>
<evidence type="ECO:0000313" key="3">
    <source>
        <dbReference type="Proteomes" id="UP000799438"/>
    </source>
</evidence>
<dbReference type="Proteomes" id="UP000799438">
    <property type="component" value="Unassembled WGS sequence"/>
</dbReference>
<evidence type="ECO:0000313" key="2">
    <source>
        <dbReference type="EMBL" id="KAF2145625.1"/>
    </source>
</evidence>
<dbReference type="AlphaFoldDB" id="A0A6A6BQP6"/>
<gene>
    <name evidence="2" type="ORF">K452DRAFT_122920</name>
</gene>
<feature type="compositionally biased region" description="Basic residues" evidence="1">
    <location>
        <begin position="93"/>
        <end position="107"/>
    </location>
</feature>
<dbReference type="EMBL" id="ML995477">
    <property type="protein sequence ID" value="KAF2145625.1"/>
    <property type="molecule type" value="Genomic_DNA"/>
</dbReference>
<keyword evidence="3" id="KW-1185">Reference proteome</keyword>
<dbReference type="RefSeq" id="XP_033401337.1">
    <property type="nucleotide sequence ID" value="XM_033535197.1"/>
</dbReference>
<protein>
    <submittedName>
        <fullName evidence="2">Uncharacterized protein</fullName>
    </submittedName>
</protein>
<sequence length="156" mass="17875">MQSIGRRVYIKHLGPFRAITGTASSYFHTNTQAPHQNQDIEQDVQHHQIRVDGAPPRSSEPRAKQSRSQRRVLPNVSRQPRHGGRDGRDQRAVRARRGLQARQHHRQQVHDVGEARRGCRRALWQLGVLPFVCGCCGCGQRCPAGLFERREGWRHV</sequence>
<feature type="compositionally biased region" description="Basic and acidic residues" evidence="1">
    <location>
        <begin position="83"/>
        <end position="92"/>
    </location>
</feature>
<dbReference type="GeneID" id="54292691"/>
<accession>A0A6A6BQP6</accession>
<name>A0A6A6BQP6_9PEZI</name>